<organism evidence="1 2">
    <name type="scientific">Anaeramoeba ignava</name>
    <name type="common">Anaerobic marine amoeba</name>
    <dbReference type="NCBI Taxonomy" id="1746090"/>
    <lineage>
        <taxon>Eukaryota</taxon>
        <taxon>Metamonada</taxon>
        <taxon>Anaeramoebidae</taxon>
        <taxon>Anaeramoeba</taxon>
    </lineage>
</organism>
<proteinExistence type="predicted"/>
<sequence length="250" mass="29998">MKNNQNNQNNENNENNENNKNKIIKIIKIIKNNQNNQNNENNEKIMKIMNLMNLIKMMILVKNNSAPNFLNMKNEWNLKLSILRFVYESIHVDNSNSSDEPKFQIKNILLNIKLQILLNFQILKIFALGFSHFYLHPNSPLISSNTENIITKRYFNTLQNFDYYDLILSPYFYPENEPKSIYNNNNTNNQKENLSEKWEKVFEQSYFDCRNIIIFFCQNNFKNVSQNDWNKIINYMKKKRKRKGNEDDNG</sequence>
<accession>A0A9Q0LM65</accession>
<evidence type="ECO:0000313" key="2">
    <source>
        <dbReference type="Proteomes" id="UP001149090"/>
    </source>
</evidence>
<protein>
    <submittedName>
        <fullName evidence="1">Uncharacterized protein</fullName>
    </submittedName>
</protein>
<reference evidence="1" key="1">
    <citation type="submission" date="2022-10" db="EMBL/GenBank/DDBJ databases">
        <title>Novel sulphate-reducing endosymbionts in the free-living metamonad Anaeramoeba.</title>
        <authorList>
            <person name="Jerlstrom-Hultqvist J."/>
            <person name="Cepicka I."/>
            <person name="Gallot-Lavallee L."/>
            <person name="Salas-Leiva D."/>
            <person name="Curtis B.A."/>
            <person name="Zahonova K."/>
            <person name="Pipaliya S."/>
            <person name="Dacks J."/>
            <person name="Roger A.J."/>
        </authorList>
    </citation>
    <scope>NUCLEOTIDE SEQUENCE</scope>
    <source>
        <strain evidence="1">BMAN</strain>
    </source>
</reference>
<dbReference type="EMBL" id="JAPDFW010000067">
    <property type="protein sequence ID" value="KAJ5074944.1"/>
    <property type="molecule type" value="Genomic_DNA"/>
</dbReference>
<dbReference type="AlphaFoldDB" id="A0A9Q0LM65"/>
<gene>
    <name evidence="1" type="ORF">M0811_07648</name>
</gene>
<keyword evidence="2" id="KW-1185">Reference proteome</keyword>
<dbReference type="Proteomes" id="UP001149090">
    <property type="component" value="Unassembled WGS sequence"/>
</dbReference>
<name>A0A9Q0LM65_ANAIG</name>
<comment type="caution">
    <text evidence="1">The sequence shown here is derived from an EMBL/GenBank/DDBJ whole genome shotgun (WGS) entry which is preliminary data.</text>
</comment>
<evidence type="ECO:0000313" key="1">
    <source>
        <dbReference type="EMBL" id="KAJ5074944.1"/>
    </source>
</evidence>